<reference evidence="3" key="1">
    <citation type="submission" date="2022-12" db="EMBL/GenBank/DDBJ databases">
        <title>Paracoccus onchidii sp. nov., isolated from a marine invertebrate from the South China Sea.</title>
        <authorList>
            <person name="Xu S."/>
            <person name="Liu Z."/>
            <person name="Xu Y."/>
        </authorList>
    </citation>
    <scope>NUCLEOTIDE SEQUENCE</scope>
    <source>
        <strain evidence="3">Z330</strain>
    </source>
</reference>
<feature type="transmembrane region" description="Helical" evidence="1">
    <location>
        <begin position="108"/>
        <end position="141"/>
    </location>
</feature>
<evidence type="ECO:0000256" key="1">
    <source>
        <dbReference type="SAM" id="Phobius"/>
    </source>
</evidence>
<protein>
    <submittedName>
        <fullName evidence="3">Tripartite tricarboxylate transporter TctB family protein</fullName>
    </submittedName>
</protein>
<dbReference type="Proteomes" id="UP001165641">
    <property type="component" value="Unassembled WGS sequence"/>
</dbReference>
<feature type="transmembrane region" description="Helical" evidence="1">
    <location>
        <begin position="9"/>
        <end position="27"/>
    </location>
</feature>
<keyword evidence="1" id="KW-1133">Transmembrane helix</keyword>
<proteinExistence type="predicted"/>
<keyword evidence="4" id="KW-1185">Reference proteome</keyword>
<evidence type="ECO:0000313" key="3">
    <source>
        <dbReference type="EMBL" id="MDB6178397.1"/>
    </source>
</evidence>
<evidence type="ECO:0000313" key="4">
    <source>
        <dbReference type="Proteomes" id="UP001165641"/>
    </source>
</evidence>
<dbReference type="EMBL" id="JAQBIE010000016">
    <property type="protein sequence ID" value="MDB6178397.1"/>
    <property type="molecule type" value="Genomic_DNA"/>
</dbReference>
<evidence type="ECO:0000259" key="2">
    <source>
        <dbReference type="Pfam" id="PF07331"/>
    </source>
</evidence>
<sequence>MNAQRDTHLVPSILTAGLGGFLVWKGLSMPHPRGWTSSPGLFPIIIGAVLVLLALLLLIERHKFHSRSTDRKPVAQAAINVKIMGAVCGSLAVYIFALNYLPYEPPTFIYLALAMAAFGSRSPGAILAAALGFTVIISLLFTRVLGTLVPGSYSLLELISW</sequence>
<organism evidence="3 4">
    <name type="scientific">Paracoccus onchidii</name>
    <dbReference type="NCBI Taxonomy" id="3017813"/>
    <lineage>
        <taxon>Bacteria</taxon>
        <taxon>Pseudomonadati</taxon>
        <taxon>Pseudomonadota</taxon>
        <taxon>Alphaproteobacteria</taxon>
        <taxon>Rhodobacterales</taxon>
        <taxon>Paracoccaceae</taxon>
        <taxon>Paracoccus</taxon>
    </lineage>
</organism>
<keyword evidence="1" id="KW-0472">Membrane</keyword>
<dbReference type="RefSeq" id="WP_271889519.1">
    <property type="nucleotide sequence ID" value="NZ_JAQBIE010000016.1"/>
</dbReference>
<name>A0ABT4ZH18_9RHOB</name>
<feature type="transmembrane region" description="Helical" evidence="1">
    <location>
        <begin position="79"/>
        <end position="102"/>
    </location>
</feature>
<dbReference type="Pfam" id="PF07331">
    <property type="entry name" value="TctB"/>
    <property type="match status" value="1"/>
</dbReference>
<gene>
    <name evidence="3" type="ORF">PAF17_12910</name>
</gene>
<comment type="caution">
    <text evidence="3">The sequence shown here is derived from an EMBL/GenBank/DDBJ whole genome shotgun (WGS) entry which is preliminary data.</text>
</comment>
<accession>A0ABT4ZH18</accession>
<feature type="domain" description="DUF1468" evidence="2">
    <location>
        <begin position="13"/>
        <end position="150"/>
    </location>
</feature>
<dbReference type="InterPro" id="IPR009936">
    <property type="entry name" value="DUF1468"/>
</dbReference>
<keyword evidence="1" id="KW-0812">Transmembrane</keyword>
<feature type="transmembrane region" description="Helical" evidence="1">
    <location>
        <begin position="39"/>
        <end position="59"/>
    </location>
</feature>